<organism evidence="9">
    <name type="scientific">marine metagenome</name>
    <dbReference type="NCBI Taxonomy" id="408172"/>
    <lineage>
        <taxon>unclassified sequences</taxon>
        <taxon>metagenomes</taxon>
        <taxon>ecological metagenomes</taxon>
    </lineage>
</organism>
<name>A0A382XRH3_9ZZZZ</name>
<keyword evidence="4" id="KW-0812">Transmembrane</keyword>
<feature type="domain" description="Glycosyltransferase 2-like" evidence="8">
    <location>
        <begin position="7"/>
        <end position="167"/>
    </location>
</feature>
<accession>A0A382XRH3</accession>
<keyword evidence="5" id="KW-0448">Lipopolysaccharide biosynthesis</keyword>
<evidence type="ECO:0000256" key="7">
    <source>
        <dbReference type="ARBA" id="ARBA00023136"/>
    </source>
</evidence>
<reference evidence="9" key="1">
    <citation type="submission" date="2018-05" db="EMBL/GenBank/DDBJ databases">
        <authorList>
            <person name="Lanie J.A."/>
            <person name="Ng W.-L."/>
            <person name="Kazmierczak K.M."/>
            <person name="Andrzejewski T.M."/>
            <person name="Davidsen T.M."/>
            <person name="Wayne K.J."/>
            <person name="Tettelin H."/>
            <person name="Glass J.I."/>
            <person name="Rusch D."/>
            <person name="Podicherti R."/>
            <person name="Tsui H.-C.T."/>
            <person name="Winkler M.E."/>
        </authorList>
    </citation>
    <scope>NUCLEOTIDE SEQUENCE</scope>
</reference>
<evidence type="ECO:0000256" key="6">
    <source>
        <dbReference type="ARBA" id="ARBA00022989"/>
    </source>
</evidence>
<dbReference type="EMBL" id="UINC01169752">
    <property type="protein sequence ID" value="SVD73449.1"/>
    <property type="molecule type" value="Genomic_DNA"/>
</dbReference>
<dbReference type="Gene3D" id="3.90.550.10">
    <property type="entry name" value="Spore Coat Polysaccharide Biosynthesis Protein SpsA, Chain A"/>
    <property type="match status" value="1"/>
</dbReference>
<dbReference type="CDD" id="cd04187">
    <property type="entry name" value="DPM1_like_bac"/>
    <property type="match status" value="1"/>
</dbReference>
<dbReference type="SUPFAM" id="SSF53448">
    <property type="entry name" value="Nucleotide-diphospho-sugar transferases"/>
    <property type="match status" value="1"/>
</dbReference>
<evidence type="ECO:0000256" key="3">
    <source>
        <dbReference type="ARBA" id="ARBA00022679"/>
    </source>
</evidence>
<dbReference type="PANTHER" id="PTHR48090">
    <property type="entry name" value="UNDECAPRENYL-PHOSPHATE 4-DEOXY-4-FORMAMIDO-L-ARABINOSE TRANSFERASE-RELATED"/>
    <property type="match status" value="1"/>
</dbReference>
<protein>
    <recommendedName>
        <fullName evidence="8">Glycosyltransferase 2-like domain-containing protein</fullName>
    </recommendedName>
</protein>
<sequence>MTMETVCVVLPAYNERGALGQLIPQIFETLTASGVHPSVCVVDDGSTDGTFEWVLGLRKSDERIQIIQLSRNFGHQAALLAGLRNVSADAVVMMDADGQHPVTALTGMIELWRNGSDVINTVPEASSQSGLLRKNAGRGFYSLFRRLTGLPLAEGMSDFRLLNRRAHLATLEAVGKRPFLRGTTSWIGLKQASVSYAMNERSHGSRKYTIR</sequence>
<proteinExistence type="predicted"/>
<evidence type="ECO:0000256" key="1">
    <source>
        <dbReference type="ARBA" id="ARBA00022475"/>
    </source>
</evidence>
<dbReference type="GO" id="GO:0009103">
    <property type="term" value="P:lipopolysaccharide biosynthetic process"/>
    <property type="evidence" value="ECO:0007669"/>
    <property type="project" value="UniProtKB-KW"/>
</dbReference>
<evidence type="ECO:0000256" key="4">
    <source>
        <dbReference type="ARBA" id="ARBA00022692"/>
    </source>
</evidence>
<dbReference type="InterPro" id="IPR001173">
    <property type="entry name" value="Glyco_trans_2-like"/>
</dbReference>
<dbReference type="GO" id="GO:0016757">
    <property type="term" value="F:glycosyltransferase activity"/>
    <property type="evidence" value="ECO:0007669"/>
    <property type="project" value="UniProtKB-KW"/>
</dbReference>
<feature type="non-terminal residue" evidence="9">
    <location>
        <position position="211"/>
    </location>
</feature>
<evidence type="ECO:0000313" key="9">
    <source>
        <dbReference type="EMBL" id="SVD73449.1"/>
    </source>
</evidence>
<keyword evidence="2" id="KW-0328">Glycosyltransferase</keyword>
<dbReference type="AlphaFoldDB" id="A0A382XRH3"/>
<keyword evidence="1" id="KW-1003">Cell membrane</keyword>
<keyword evidence="3" id="KW-0808">Transferase</keyword>
<dbReference type="PANTHER" id="PTHR48090:SF3">
    <property type="entry name" value="UNDECAPRENYL-PHOSPHATE 4-DEOXY-4-FORMAMIDO-L-ARABINOSE TRANSFERASE"/>
    <property type="match status" value="1"/>
</dbReference>
<evidence type="ECO:0000259" key="8">
    <source>
        <dbReference type="Pfam" id="PF00535"/>
    </source>
</evidence>
<keyword evidence="7" id="KW-0472">Membrane</keyword>
<dbReference type="InterPro" id="IPR029044">
    <property type="entry name" value="Nucleotide-diphossugar_trans"/>
</dbReference>
<evidence type="ECO:0000256" key="5">
    <source>
        <dbReference type="ARBA" id="ARBA00022985"/>
    </source>
</evidence>
<evidence type="ECO:0000256" key="2">
    <source>
        <dbReference type="ARBA" id="ARBA00022676"/>
    </source>
</evidence>
<dbReference type="Pfam" id="PF00535">
    <property type="entry name" value="Glycos_transf_2"/>
    <property type="match status" value="1"/>
</dbReference>
<gene>
    <name evidence="9" type="ORF">METZ01_LOCUS426303</name>
</gene>
<keyword evidence="6" id="KW-1133">Transmembrane helix</keyword>
<dbReference type="GO" id="GO:0005886">
    <property type="term" value="C:plasma membrane"/>
    <property type="evidence" value="ECO:0007669"/>
    <property type="project" value="TreeGrafter"/>
</dbReference>
<dbReference type="InterPro" id="IPR050256">
    <property type="entry name" value="Glycosyltransferase_2"/>
</dbReference>